<dbReference type="AlphaFoldDB" id="A0A6L6J017"/>
<dbReference type="InterPro" id="IPR029068">
    <property type="entry name" value="Glyas_Bleomycin-R_OHBP_Dase"/>
</dbReference>
<dbReference type="PROSITE" id="PS51819">
    <property type="entry name" value="VOC"/>
    <property type="match status" value="1"/>
</dbReference>
<evidence type="ECO:0000259" key="1">
    <source>
        <dbReference type="PROSITE" id="PS51819"/>
    </source>
</evidence>
<dbReference type="InterPro" id="IPR004360">
    <property type="entry name" value="Glyas_Fos-R_dOase_dom"/>
</dbReference>
<dbReference type="CDD" id="cd06587">
    <property type="entry name" value="VOC"/>
    <property type="match status" value="1"/>
</dbReference>
<accession>A0A6L6J017</accession>
<gene>
    <name evidence="2" type="ORF">GL284_13180</name>
</gene>
<dbReference type="RefSeq" id="WP_155045103.1">
    <property type="nucleotide sequence ID" value="NZ_WMIH01000012.1"/>
</dbReference>
<organism evidence="2 3">
    <name type="scientific">Paracoccus shanxieyensis</name>
    <dbReference type="NCBI Taxonomy" id="2675752"/>
    <lineage>
        <taxon>Bacteria</taxon>
        <taxon>Pseudomonadati</taxon>
        <taxon>Pseudomonadota</taxon>
        <taxon>Alphaproteobacteria</taxon>
        <taxon>Rhodobacterales</taxon>
        <taxon>Paracoccaceae</taxon>
        <taxon>Paracoccus</taxon>
    </lineage>
</organism>
<dbReference type="Proteomes" id="UP000478740">
    <property type="component" value="Unassembled WGS sequence"/>
</dbReference>
<sequence length="118" mass="12465">MRLQKLYTALSVGDLARAQDWYTRLLGRGPVRPMPSLIQWETSPGGGLQLTSDGSPVGQGGMSLVVDDVKAERARLAAVGIALGDSFQGSYSTLAQVRDPDGNLIVLATPPDPAYPKA</sequence>
<name>A0A6L6J017_9RHOB</name>
<evidence type="ECO:0000313" key="2">
    <source>
        <dbReference type="EMBL" id="MTH65221.1"/>
    </source>
</evidence>
<evidence type="ECO:0000313" key="3">
    <source>
        <dbReference type="Proteomes" id="UP000478740"/>
    </source>
</evidence>
<comment type="caution">
    <text evidence="2">The sequence shown here is derived from an EMBL/GenBank/DDBJ whole genome shotgun (WGS) entry which is preliminary data.</text>
</comment>
<dbReference type="EMBL" id="WMII01000012">
    <property type="protein sequence ID" value="MTH65221.1"/>
    <property type="molecule type" value="Genomic_DNA"/>
</dbReference>
<dbReference type="Gene3D" id="3.10.180.10">
    <property type="entry name" value="2,3-Dihydroxybiphenyl 1,2-Dioxygenase, domain 1"/>
    <property type="match status" value="1"/>
</dbReference>
<dbReference type="Pfam" id="PF00903">
    <property type="entry name" value="Glyoxalase"/>
    <property type="match status" value="1"/>
</dbReference>
<dbReference type="InterPro" id="IPR037523">
    <property type="entry name" value="VOC_core"/>
</dbReference>
<keyword evidence="3" id="KW-1185">Reference proteome</keyword>
<feature type="domain" description="VOC" evidence="1">
    <location>
        <begin position="4"/>
        <end position="110"/>
    </location>
</feature>
<reference evidence="2 3" key="1">
    <citation type="submission" date="2019-11" db="EMBL/GenBank/DDBJ databases">
        <authorList>
            <person name="Dong K."/>
        </authorList>
    </citation>
    <scope>NUCLEOTIDE SEQUENCE [LARGE SCALE GENOMIC DNA]</scope>
    <source>
        <strain evidence="2 3">DK608</strain>
    </source>
</reference>
<proteinExistence type="predicted"/>
<dbReference type="SUPFAM" id="SSF54593">
    <property type="entry name" value="Glyoxalase/Bleomycin resistance protein/Dihydroxybiphenyl dioxygenase"/>
    <property type="match status" value="1"/>
</dbReference>
<protein>
    <submittedName>
        <fullName evidence="2">VOC family protein</fullName>
    </submittedName>
</protein>